<keyword evidence="5 10" id="KW-1133">Transmembrane helix</keyword>
<dbReference type="AlphaFoldDB" id="A0A3R7PGN0"/>
<feature type="region of interest" description="Disordered" evidence="9">
    <location>
        <begin position="335"/>
        <end position="354"/>
    </location>
</feature>
<dbReference type="OrthoDB" id="5984008at2759"/>
<evidence type="ECO:0000256" key="3">
    <source>
        <dbReference type="ARBA" id="ARBA00022475"/>
    </source>
</evidence>
<evidence type="ECO:0000256" key="7">
    <source>
        <dbReference type="ARBA" id="ARBA00023170"/>
    </source>
</evidence>
<feature type="transmembrane region" description="Helical" evidence="10">
    <location>
        <begin position="302"/>
        <end position="325"/>
    </location>
</feature>
<comment type="caution">
    <text evidence="12">The sequence shown here is derived from an EMBL/GenBank/DDBJ whole genome shotgun (WGS) entry which is preliminary data.</text>
</comment>
<evidence type="ECO:0000256" key="8">
    <source>
        <dbReference type="ARBA" id="ARBA00023180"/>
    </source>
</evidence>
<evidence type="ECO:0000313" key="12">
    <source>
        <dbReference type="EMBL" id="ROT71191.1"/>
    </source>
</evidence>
<reference evidence="12 13" key="1">
    <citation type="submission" date="2018-04" db="EMBL/GenBank/DDBJ databases">
        <authorList>
            <person name="Zhang X."/>
            <person name="Yuan J."/>
            <person name="Li F."/>
            <person name="Xiang J."/>
        </authorList>
    </citation>
    <scope>NUCLEOTIDE SEQUENCE [LARGE SCALE GENOMIC DNA]</scope>
    <source>
        <tissue evidence="12">Muscle</tissue>
    </source>
</reference>
<dbReference type="PANTHER" id="PTHR42643:SF24">
    <property type="entry name" value="IONOTROPIC RECEPTOR 60A"/>
    <property type="match status" value="1"/>
</dbReference>
<comment type="similarity">
    <text evidence="2">Belongs to the glutamate-gated ion channel (TC 1.A.10.1) family.</text>
</comment>
<protein>
    <recommendedName>
        <fullName evidence="11">Ionotropic glutamate receptor C-terminal domain-containing protein</fullName>
    </recommendedName>
</protein>
<name>A0A3R7PGN0_PENVA</name>
<dbReference type="SUPFAM" id="SSF53850">
    <property type="entry name" value="Periplasmic binding protein-like II"/>
    <property type="match status" value="1"/>
</dbReference>
<organism evidence="12 13">
    <name type="scientific">Penaeus vannamei</name>
    <name type="common">Whiteleg shrimp</name>
    <name type="synonym">Litopenaeus vannamei</name>
    <dbReference type="NCBI Taxonomy" id="6689"/>
    <lineage>
        <taxon>Eukaryota</taxon>
        <taxon>Metazoa</taxon>
        <taxon>Ecdysozoa</taxon>
        <taxon>Arthropoda</taxon>
        <taxon>Crustacea</taxon>
        <taxon>Multicrustacea</taxon>
        <taxon>Malacostraca</taxon>
        <taxon>Eumalacostraca</taxon>
        <taxon>Eucarida</taxon>
        <taxon>Decapoda</taxon>
        <taxon>Dendrobranchiata</taxon>
        <taxon>Penaeoidea</taxon>
        <taxon>Penaeidae</taxon>
        <taxon>Penaeus</taxon>
    </lineage>
</organism>
<evidence type="ECO:0000256" key="1">
    <source>
        <dbReference type="ARBA" id="ARBA00004651"/>
    </source>
</evidence>
<dbReference type="PANTHER" id="PTHR42643">
    <property type="entry name" value="IONOTROPIC RECEPTOR 20A-RELATED"/>
    <property type="match status" value="1"/>
</dbReference>
<keyword evidence="6 10" id="KW-0472">Membrane</keyword>
<feature type="transmembrane region" description="Helical" evidence="10">
    <location>
        <begin position="54"/>
        <end position="77"/>
    </location>
</feature>
<dbReference type="InterPro" id="IPR052192">
    <property type="entry name" value="Insect_Ionotropic_Sensory_Rcpt"/>
</dbReference>
<evidence type="ECO:0000256" key="10">
    <source>
        <dbReference type="SAM" id="Phobius"/>
    </source>
</evidence>
<dbReference type="GO" id="GO:0015276">
    <property type="term" value="F:ligand-gated monoatomic ion channel activity"/>
    <property type="evidence" value="ECO:0007669"/>
    <property type="project" value="InterPro"/>
</dbReference>
<evidence type="ECO:0000256" key="5">
    <source>
        <dbReference type="ARBA" id="ARBA00022989"/>
    </source>
</evidence>
<dbReference type="EMBL" id="QCYY01002333">
    <property type="protein sequence ID" value="ROT71191.1"/>
    <property type="molecule type" value="Genomic_DNA"/>
</dbReference>
<dbReference type="GO" id="GO:0005886">
    <property type="term" value="C:plasma membrane"/>
    <property type="evidence" value="ECO:0007669"/>
    <property type="project" value="UniProtKB-SubCell"/>
</dbReference>
<gene>
    <name evidence="12" type="ORF">C7M84_010523</name>
</gene>
<evidence type="ECO:0000256" key="6">
    <source>
        <dbReference type="ARBA" id="ARBA00023136"/>
    </source>
</evidence>
<dbReference type="Gene3D" id="1.10.287.70">
    <property type="match status" value="1"/>
</dbReference>
<keyword evidence="13" id="KW-1185">Reference proteome</keyword>
<reference evidence="12 13" key="2">
    <citation type="submission" date="2019-01" db="EMBL/GenBank/DDBJ databases">
        <title>The decoding of complex shrimp genome reveals the adaptation for benthos swimmer, frequently molting mechanism and breeding impact on genome.</title>
        <authorList>
            <person name="Sun Y."/>
            <person name="Gao Y."/>
            <person name="Yu Y."/>
        </authorList>
    </citation>
    <scope>NUCLEOTIDE SEQUENCE [LARGE SCALE GENOMIC DNA]</scope>
    <source>
        <tissue evidence="12">Muscle</tissue>
    </source>
</reference>
<dbReference type="GO" id="GO:0050906">
    <property type="term" value="P:detection of stimulus involved in sensory perception"/>
    <property type="evidence" value="ECO:0007669"/>
    <property type="project" value="UniProtKB-ARBA"/>
</dbReference>
<evidence type="ECO:0000256" key="2">
    <source>
        <dbReference type="ARBA" id="ARBA00008685"/>
    </source>
</evidence>
<keyword evidence="3" id="KW-1003">Cell membrane</keyword>
<sequence length="389" mass="43805">MLAFSRTSSSAFLYPHNTYSASRRVSLSGYYWMLCASLFQQGVTYPLSSPARVVFGAWIVGVIALTCAYTGVLISFLTVPRAENGVEDLHSLPKQSEFLWTFKRNSAHHSLFLGKDTTGIYAQIGAPFIGNEDELVDDNEDGIRKVLERTHVYIKERSFLDFVVEENFRRSGQCNLRIARGEFFPAGFGWIHQKGDDIGKLFNKEFILMQQTGLFAKWKLQYWPKANKCTNGGSRSLMQVSSRSVRHVIFRGSGHFQERNSQQSPLDVAVFALLKAKQRRKEVLFLAETKGSGEEALDIEDMAGSFVVLSSGFVSGVFLLVMEYFCKFRKVERAPAPKSRGKTEDPQLTVDEISERDLKTLSGTEVSSASADRPQPKEIFQILKTQKVE</sequence>
<proteinExistence type="inferred from homology"/>
<keyword evidence="8" id="KW-0325">Glycoprotein</keyword>
<evidence type="ECO:0000313" key="13">
    <source>
        <dbReference type="Proteomes" id="UP000283509"/>
    </source>
</evidence>
<feature type="domain" description="Ionotropic glutamate receptor C-terminal" evidence="11">
    <location>
        <begin position="4"/>
        <end position="312"/>
    </location>
</feature>
<keyword evidence="7" id="KW-0675">Receptor</keyword>
<dbReference type="Proteomes" id="UP000283509">
    <property type="component" value="Unassembled WGS sequence"/>
</dbReference>
<comment type="subcellular location">
    <subcellularLocation>
        <location evidence="1">Cell membrane</location>
        <topology evidence="1">Multi-pass membrane protein</topology>
    </subcellularLocation>
</comment>
<evidence type="ECO:0000259" key="11">
    <source>
        <dbReference type="Pfam" id="PF00060"/>
    </source>
</evidence>
<evidence type="ECO:0000256" key="9">
    <source>
        <dbReference type="SAM" id="MobiDB-lite"/>
    </source>
</evidence>
<dbReference type="InterPro" id="IPR001320">
    <property type="entry name" value="Iontro_rcpt_C"/>
</dbReference>
<feature type="compositionally biased region" description="Basic and acidic residues" evidence="9">
    <location>
        <begin position="335"/>
        <end position="345"/>
    </location>
</feature>
<feature type="transmembrane region" description="Helical" evidence="10">
    <location>
        <begin position="29"/>
        <end position="47"/>
    </location>
</feature>
<accession>A0A3R7PGN0</accession>
<evidence type="ECO:0000256" key="4">
    <source>
        <dbReference type="ARBA" id="ARBA00022692"/>
    </source>
</evidence>
<dbReference type="Pfam" id="PF00060">
    <property type="entry name" value="Lig_chan"/>
    <property type="match status" value="1"/>
</dbReference>
<keyword evidence="4 10" id="KW-0812">Transmembrane</keyword>